<comment type="caution">
    <text evidence="1">The sequence shown here is derived from an EMBL/GenBank/DDBJ whole genome shotgun (WGS) entry which is preliminary data.</text>
</comment>
<evidence type="ECO:0000313" key="1">
    <source>
        <dbReference type="EMBL" id="KAH6936509.1"/>
    </source>
</evidence>
<sequence>MESVLLSDSQKDADRVPRLSRVLLREMPDAMKLPDRWRRPESPPSNDAPAEESCSQTDVPTVPHTQSGGESIDKLREFLEELGLPWPSKSTATRPQLLNILVRASLEFGMPMFWAFYVGRHPSRPSENTIYMTLDPRCSDWFRHIRVLTDRGREDHYLRRGAEVVGREGQSYSRMIRHVLDTHYQIVELAQLYWGDDTVPRFYNLSDPDLRRAINGHLPDDSQLWPKDNIINLQPDFFAKLDEKHLTRIGSQERFKLFLGAYVVWALSPMVSNYMTSSLLQDMGLGNSEADYHFFRCAEALQMLMPLVQWRLSMEAQVDRTPAWNIVRLSMRSFRAWMGTYGGTLEHLTKTVSSRVAANAFNMSYTWEMLDNAYSYLPNRTDKSFFDLYRSAAHATASFFKRSLRRPEHSIYHVPGIANINLYRLLVGREVVVYQYLTSSPLYESWHPTAVVSALAGTRTSRKVFVLLWFLIFYNAFYEVRSSAKFSLAVKKLLNDTQRFLDHVAATGVFPGANERETRDVCLESIAAHTASYIQDAPEWHLLQSRSENATMSLYDEERRARFKGFPPEQVFFLLSCFDHCGHSGRERLSKVAICNAALPAAPRFRKAFGCSPQHRLVGNFTWPEPPELQDEVLKPNDS</sequence>
<protein>
    <submittedName>
        <fullName evidence="1">Uncharacterized protein</fullName>
    </submittedName>
</protein>
<name>A0ACB7SRF1_HYAAI</name>
<proteinExistence type="predicted"/>
<keyword evidence="2" id="KW-1185">Reference proteome</keyword>
<reference evidence="1" key="1">
    <citation type="submission" date="2020-05" db="EMBL/GenBank/DDBJ databases">
        <title>Large-scale comparative analyses of tick genomes elucidate their genetic diversity and vector capacities.</title>
        <authorList>
            <person name="Jia N."/>
            <person name="Wang J."/>
            <person name="Shi W."/>
            <person name="Du L."/>
            <person name="Sun Y."/>
            <person name="Zhan W."/>
            <person name="Jiang J."/>
            <person name="Wang Q."/>
            <person name="Zhang B."/>
            <person name="Ji P."/>
            <person name="Sakyi L.B."/>
            <person name="Cui X."/>
            <person name="Yuan T."/>
            <person name="Jiang B."/>
            <person name="Yang W."/>
            <person name="Lam T.T.-Y."/>
            <person name="Chang Q."/>
            <person name="Ding S."/>
            <person name="Wang X."/>
            <person name="Zhu J."/>
            <person name="Ruan X."/>
            <person name="Zhao L."/>
            <person name="Wei J."/>
            <person name="Que T."/>
            <person name="Du C."/>
            <person name="Cheng J."/>
            <person name="Dai P."/>
            <person name="Han X."/>
            <person name="Huang E."/>
            <person name="Gao Y."/>
            <person name="Liu J."/>
            <person name="Shao H."/>
            <person name="Ye R."/>
            <person name="Li L."/>
            <person name="Wei W."/>
            <person name="Wang X."/>
            <person name="Wang C."/>
            <person name="Yang T."/>
            <person name="Huo Q."/>
            <person name="Li W."/>
            <person name="Guo W."/>
            <person name="Chen H."/>
            <person name="Zhou L."/>
            <person name="Ni X."/>
            <person name="Tian J."/>
            <person name="Zhou Y."/>
            <person name="Sheng Y."/>
            <person name="Liu T."/>
            <person name="Pan Y."/>
            <person name="Xia L."/>
            <person name="Li J."/>
            <person name="Zhao F."/>
            <person name="Cao W."/>
        </authorList>
    </citation>
    <scope>NUCLEOTIDE SEQUENCE</scope>
    <source>
        <strain evidence="1">Hyas-2018</strain>
    </source>
</reference>
<accession>A0ACB7SRF1</accession>
<dbReference type="Proteomes" id="UP000821845">
    <property type="component" value="Chromosome 3"/>
</dbReference>
<evidence type="ECO:0000313" key="2">
    <source>
        <dbReference type="Proteomes" id="UP000821845"/>
    </source>
</evidence>
<organism evidence="1 2">
    <name type="scientific">Hyalomma asiaticum</name>
    <name type="common">Tick</name>
    <dbReference type="NCBI Taxonomy" id="266040"/>
    <lineage>
        <taxon>Eukaryota</taxon>
        <taxon>Metazoa</taxon>
        <taxon>Ecdysozoa</taxon>
        <taxon>Arthropoda</taxon>
        <taxon>Chelicerata</taxon>
        <taxon>Arachnida</taxon>
        <taxon>Acari</taxon>
        <taxon>Parasitiformes</taxon>
        <taxon>Ixodida</taxon>
        <taxon>Ixodoidea</taxon>
        <taxon>Ixodidae</taxon>
        <taxon>Hyalomminae</taxon>
        <taxon>Hyalomma</taxon>
    </lineage>
</organism>
<dbReference type="EMBL" id="CM023483">
    <property type="protein sequence ID" value="KAH6936509.1"/>
    <property type="molecule type" value="Genomic_DNA"/>
</dbReference>
<gene>
    <name evidence="1" type="ORF">HPB50_018453</name>
</gene>